<gene>
    <name evidence="1" type="ORF">PAECIP111891_04238</name>
</gene>
<proteinExistence type="predicted"/>
<keyword evidence="2" id="KW-1185">Reference proteome</keyword>
<accession>A0ABM9CL88</accession>
<evidence type="ECO:0000313" key="2">
    <source>
        <dbReference type="Proteomes" id="UP000838821"/>
    </source>
</evidence>
<name>A0ABM9CL88_9BACL</name>
<comment type="caution">
    <text evidence="1">The sequence shown here is derived from an EMBL/GenBank/DDBJ whole genome shotgun (WGS) entry which is preliminary data.</text>
</comment>
<dbReference type="Proteomes" id="UP000838821">
    <property type="component" value="Unassembled WGS sequence"/>
</dbReference>
<dbReference type="EMBL" id="CAKMMW010000013">
    <property type="protein sequence ID" value="CAH1215250.1"/>
    <property type="molecule type" value="Genomic_DNA"/>
</dbReference>
<organism evidence="1 2">
    <name type="scientific">Paenibacillus allorhizoplanae</name>
    <dbReference type="NCBI Taxonomy" id="2905648"/>
    <lineage>
        <taxon>Bacteria</taxon>
        <taxon>Bacillati</taxon>
        <taxon>Bacillota</taxon>
        <taxon>Bacilli</taxon>
        <taxon>Bacillales</taxon>
        <taxon>Paenibacillaceae</taxon>
        <taxon>Paenibacillus</taxon>
    </lineage>
</organism>
<reference evidence="1" key="1">
    <citation type="submission" date="2022-01" db="EMBL/GenBank/DDBJ databases">
        <authorList>
            <person name="Criscuolo A."/>
        </authorList>
    </citation>
    <scope>NUCLEOTIDE SEQUENCE</scope>
    <source>
        <strain evidence="1">CIP111891</strain>
    </source>
</reference>
<protein>
    <submittedName>
        <fullName evidence="1">Uncharacterized protein</fullName>
    </submittedName>
</protein>
<sequence>MGLLHMPTNVSAHPEVAKAVYEAGGRLGKSGTKPWAYFDGADAEERAKPVIEVFKQIHGYECSDYHANGRDVGYDYAIRLD</sequence>
<evidence type="ECO:0000313" key="1">
    <source>
        <dbReference type="EMBL" id="CAH1215250.1"/>
    </source>
</evidence>